<keyword evidence="8 10" id="KW-0460">Magnesium</keyword>
<dbReference type="SUPFAM" id="SSF56784">
    <property type="entry name" value="HAD-like"/>
    <property type="match status" value="1"/>
</dbReference>
<dbReference type="GO" id="GO:0005975">
    <property type="term" value="P:carbohydrate metabolic process"/>
    <property type="evidence" value="ECO:0007669"/>
    <property type="project" value="InterPro"/>
</dbReference>
<keyword evidence="12" id="KW-1185">Reference proteome</keyword>
<feature type="binding site" evidence="10">
    <location>
        <position position="14"/>
    </location>
    <ligand>
        <name>Mg(2+)</name>
        <dbReference type="ChEBI" id="CHEBI:18420"/>
    </ligand>
</feature>
<feature type="active site" description="Nucleophile" evidence="10">
    <location>
        <position position="12"/>
    </location>
</feature>
<dbReference type="FunFam" id="3.40.50.1000:FF:000022">
    <property type="entry name" value="Phosphoglycolate phosphatase"/>
    <property type="match status" value="1"/>
</dbReference>
<dbReference type="InterPro" id="IPR006439">
    <property type="entry name" value="HAD-SF_hydro_IA"/>
</dbReference>
<dbReference type="PANTHER" id="PTHR43434:SF1">
    <property type="entry name" value="PHOSPHOGLYCOLATE PHOSPHATASE"/>
    <property type="match status" value="1"/>
</dbReference>
<dbReference type="GO" id="GO:0046872">
    <property type="term" value="F:metal ion binding"/>
    <property type="evidence" value="ECO:0007669"/>
    <property type="project" value="UniProtKB-KW"/>
</dbReference>
<dbReference type="GO" id="GO:0006281">
    <property type="term" value="P:DNA repair"/>
    <property type="evidence" value="ECO:0007669"/>
    <property type="project" value="TreeGrafter"/>
</dbReference>
<feature type="binding site" evidence="10">
    <location>
        <position position="12"/>
    </location>
    <ligand>
        <name>Mg(2+)</name>
        <dbReference type="ChEBI" id="CHEBI:18420"/>
    </ligand>
</feature>
<dbReference type="UniPathway" id="UPA00865">
    <property type="reaction ID" value="UER00834"/>
</dbReference>
<feature type="binding site" evidence="10">
    <location>
        <position position="174"/>
    </location>
    <ligand>
        <name>Mg(2+)</name>
        <dbReference type="ChEBI" id="CHEBI:18420"/>
    </ligand>
</feature>
<evidence type="ECO:0000256" key="1">
    <source>
        <dbReference type="ARBA" id="ARBA00000830"/>
    </source>
</evidence>
<keyword evidence="7 10" id="KW-0378">Hydrolase</keyword>
<dbReference type="Proteomes" id="UP000219621">
    <property type="component" value="Unassembled WGS sequence"/>
</dbReference>
<dbReference type="EC" id="3.1.3.18" evidence="5 10"/>
<dbReference type="GO" id="GO:0008967">
    <property type="term" value="F:phosphoglycolate phosphatase activity"/>
    <property type="evidence" value="ECO:0007669"/>
    <property type="project" value="UniProtKB-UniRule"/>
</dbReference>
<comment type="similarity">
    <text evidence="4 10">Belongs to the HAD-like hydrolase superfamily. CbbY/CbbZ/Gph/YieH family.</text>
</comment>
<gene>
    <name evidence="11" type="ORF">SAMN05421508_106143</name>
</gene>
<dbReference type="InterPro" id="IPR023214">
    <property type="entry name" value="HAD_sf"/>
</dbReference>
<dbReference type="AlphaFoldDB" id="A0A286GNY4"/>
<dbReference type="SFLD" id="SFLDG01135">
    <property type="entry name" value="C1.5.6:_HAD__Beta-PGM__Phospha"/>
    <property type="match status" value="1"/>
</dbReference>
<evidence type="ECO:0000256" key="9">
    <source>
        <dbReference type="ARBA" id="ARBA00023277"/>
    </source>
</evidence>
<comment type="pathway">
    <text evidence="3 10">Organic acid metabolism; glycolate biosynthesis; glycolate from 2-phosphoglycolate: step 1/1.</text>
</comment>
<evidence type="ECO:0000256" key="8">
    <source>
        <dbReference type="ARBA" id="ARBA00022842"/>
    </source>
</evidence>
<dbReference type="GO" id="GO:0046295">
    <property type="term" value="P:glycolate biosynthetic process"/>
    <property type="evidence" value="ECO:0007669"/>
    <property type="project" value="UniProtKB-UniRule"/>
</dbReference>
<dbReference type="NCBIfam" id="TIGR01549">
    <property type="entry name" value="HAD-SF-IA-v1"/>
    <property type="match status" value="1"/>
</dbReference>
<comment type="function">
    <text evidence="10">Specifically catalyzes the dephosphorylation of 2-phosphoglycolate. Is involved in the dissimilation of the intracellular 2-phosphoglycolate formed during the DNA repair of 3'-phosphoglycolate ends, a major class of DNA lesions induced by oxidative stress.</text>
</comment>
<dbReference type="InterPro" id="IPR050155">
    <property type="entry name" value="HAD-like_hydrolase_sf"/>
</dbReference>
<dbReference type="SFLD" id="SFLDG01129">
    <property type="entry name" value="C1.5:_HAD__Beta-PGM__Phosphata"/>
    <property type="match status" value="1"/>
</dbReference>
<dbReference type="Pfam" id="PF00702">
    <property type="entry name" value="Hydrolase"/>
    <property type="match status" value="1"/>
</dbReference>
<dbReference type="InterPro" id="IPR037512">
    <property type="entry name" value="PGPase_prok"/>
</dbReference>
<dbReference type="EMBL" id="OCNJ01000006">
    <property type="protein sequence ID" value="SOD96886.1"/>
    <property type="molecule type" value="Genomic_DNA"/>
</dbReference>
<dbReference type="HAMAP" id="MF_00495">
    <property type="entry name" value="GPH_hydrolase_bact"/>
    <property type="match status" value="1"/>
</dbReference>
<dbReference type="InterPro" id="IPR036412">
    <property type="entry name" value="HAD-like_sf"/>
</dbReference>
<dbReference type="NCBIfam" id="TIGR01449">
    <property type="entry name" value="PGP_bact"/>
    <property type="match status" value="1"/>
</dbReference>
<evidence type="ECO:0000256" key="4">
    <source>
        <dbReference type="ARBA" id="ARBA00006171"/>
    </source>
</evidence>
<dbReference type="Gene3D" id="1.10.150.240">
    <property type="entry name" value="Putative phosphatase, domain 2"/>
    <property type="match status" value="1"/>
</dbReference>
<evidence type="ECO:0000256" key="7">
    <source>
        <dbReference type="ARBA" id="ARBA00022801"/>
    </source>
</evidence>
<dbReference type="GO" id="GO:0005829">
    <property type="term" value="C:cytosol"/>
    <property type="evidence" value="ECO:0007669"/>
    <property type="project" value="TreeGrafter"/>
</dbReference>
<dbReference type="OrthoDB" id="9793014at2"/>
<proteinExistence type="inferred from homology"/>
<name>A0A286GNY4_9PROT</name>
<dbReference type="RefSeq" id="WP_097279915.1">
    <property type="nucleotide sequence ID" value="NZ_OCNJ01000006.1"/>
</dbReference>
<reference evidence="11 12" key="1">
    <citation type="submission" date="2017-09" db="EMBL/GenBank/DDBJ databases">
        <authorList>
            <person name="Ehlers B."/>
            <person name="Leendertz F.H."/>
        </authorList>
    </citation>
    <scope>NUCLEOTIDE SEQUENCE [LARGE SCALE GENOMIC DNA]</scope>
    <source>
        <strain evidence="11 12">USBA 140</strain>
    </source>
</reference>
<evidence type="ECO:0000256" key="3">
    <source>
        <dbReference type="ARBA" id="ARBA00004818"/>
    </source>
</evidence>
<dbReference type="Gene3D" id="3.40.50.1000">
    <property type="entry name" value="HAD superfamily/HAD-like"/>
    <property type="match status" value="1"/>
</dbReference>
<accession>A0A286GNY4</accession>
<dbReference type="PRINTS" id="PR00413">
    <property type="entry name" value="HADHALOGNASE"/>
</dbReference>
<keyword evidence="6 10" id="KW-0479">Metal-binding</keyword>
<evidence type="ECO:0000256" key="10">
    <source>
        <dbReference type="HAMAP-Rule" id="MF_00495"/>
    </source>
</evidence>
<keyword evidence="9 10" id="KW-0119">Carbohydrate metabolism</keyword>
<evidence type="ECO:0000256" key="2">
    <source>
        <dbReference type="ARBA" id="ARBA00001946"/>
    </source>
</evidence>
<sequence length="224" mass="23719">MANPPLLALLFDLDGTLVHSLPDLTLALNRLLAEEDRRRLSEPEVARMVGDGARVLVERAFAATGAPAADDDLDMLTGRFVSIYEGATAHGTQPYPGVVSTLRDLSARGHPMAVCTNKPYRATVALLEALDLARYFHVVIGGGSTPERKPDPAPVRACLEALGATAGRALMVGDGLNDVLAAKGAGVTCVCVTYGYPHGPVEEFGADALIDRFEQVLEIIEKSV</sequence>
<dbReference type="NCBIfam" id="TIGR01509">
    <property type="entry name" value="HAD-SF-IA-v3"/>
    <property type="match status" value="1"/>
</dbReference>
<evidence type="ECO:0000256" key="5">
    <source>
        <dbReference type="ARBA" id="ARBA00013078"/>
    </source>
</evidence>
<comment type="catalytic activity">
    <reaction evidence="1 10">
        <text>2-phosphoglycolate + H2O = glycolate + phosphate</text>
        <dbReference type="Rhea" id="RHEA:14369"/>
        <dbReference type="ChEBI" id="CHEBI:15377"/>
        <dbReference type="ChEBI" id="CHEBI:29805"/>
        <dbReference type="ChEBI" id="CHEBI:43474"/>
        <dbReference type="ChEBI" id="CHEBI:58033"/>
        <dbReference type="EC" id="3.1.3.18"/>
    </reaction>
</comment>
<dbReference type="SFLD" id="SFLDS00003">
    <property type="entry name" value="Haloacid_Dehalogenase"/>
    <property type="match status" value="1"/>
</dbReference>
<evidence type="ECO:0000313" key="11">
    <source>
        <dbReference type="EMBL" id="SOD96886.1"/>
    </source>
</evidence>
<organism evidence="11 12">
    <name type="scientific">Caenispirillum bisanense</name>
    <dbReference type="NCBI Taxonomy" id="414052"/>
    <lineage>
        <taxon>Bacteria</taxon>
        <taxon>Pseudomonadati</taxon>
        <taxon>Pseudomonadota</taxon>
        <taxon>Alphaproteobacteria</taxon>
        <taxon>Rhodospirillales</taxon>
        <taxon>Novispirillaceae</taxon>
        <taxon>Caenispirillum</taxon>
    </lineage>
</organism>
<dbReference type="InterPro" id="IPR023198">
    <property type="entry name" value="PGP-like_dom2"/>
</dbReference>
<dbReference type="PANTHER" id="PTHR43434">
    <property type="entry name" value="PHOSPHOGLYCOLATE PHOSPHATASE"/>
    <property type="match status" value="1"/>
</dbReference>
<comment type="cofactor">
    <cofactor evidence="2 10">
        <name>Mg(2+)</name>
        <dbReference type="ChEBI" id="CHEBI:18420"/>
    </cofactor>
</comment>
<evidence type="ECO:0000313" key="12">
    <source>
        <dbReference type="Proteomes" id="UP000219621"/>
    </source>
</evidence>
<protein>
    <recommendedName>
        <fullName evidence="5 10">Phosphoglycolate phosphatase</fullName>
        <shortName evidence="10">PGP</shortName>
        <shortName evidence="10">PGPase</shortName>
        <ecNumber evidence="5 10">3.1.3.18</ecNumber>
    </recommendedName>
</protein>
<evidence type="ECO:0000256" key="6">
    <source>
        <dbReference type="ARBA" id="ARBA00022723"/>
    </source>
</evidence>